<proteinExistence type="predicted"/>
<organism evidence="2 3">
    <name type="scientific">Octopus vulgaris</name>
    <name type="common">Common octopus</name>
    <dbReference type="NCBI Taxonomy" id="6645"/>
    <lineage>
        <taxon>Eukaryota</taxon>
        <taxon>Metazoa</taxon>
        <taxon>Spiralia</taxon>
        <taxon>Lophotrochozoa</taxon>
        <taxon>Mollusca</taxon>
        <taxon>Cephalopoda</taxon>
        <taxon>Coleoidea</taxon>
        <taxon>Octopodiformes</taxon>
        <taxon>Octopoda</taxon>
        <taxon>Incirrata</taxon>
        <taxon>Octopodidae</taxon>
        <taxon>Octopus</taxon>
    </lineage>
</organism>
<sequence length="85" mass="10022">MLVRNWSIETNYKYKEFRNSSSLKWNVFSFKQGIAADLTVKNFDSCPFNKLHTNINIYFCVYISALIYMCICVCIFPSIRLNSMI</sequence>
<name>A0AA36FLN3_OCTVU</name>
<dbReference type="Proteomes" id="UP001162480">
    <property type="component" value="Chromosome 21"/>
</dbReference>
<gene>
    <name evidence="2" type="ORF">OCTVUL_1B012009</name>
</gene>
<evidence type="ECO:0000313" key="2">
    <source>
        <dbReference type="EMBL" id="CAI9738488.1"/>
    </source>
</evidence>
<dbReference type="AlphaFoldDB" id="A0AA36FLN3"/>
<keyword evidence="1" id="KW-0472">Membrane</keyword>
<accession>A0AA36FLN3</accession>
<reference evidence="2" key="1">
    <citation type="submission" date="2023-08" db="EMBL/GenBank/DDBJ databases">
        <authorList>
            <person name="Alioto T."/>
            <person name="Alioto T."/>
            <person name="Gomez Garrido J."/>
        </authorList>
    </citation>
    <scope>NUCLEOTIDE SEQUENCE</scope>
</reference>
<evidence type="ECO:0000313" key="3">
    <source>
        <dbReference type="Proteomes" id="UP001162480"/>
    </source>
</evidence>
<dbReference type="EMBL" id="OX597834">
    <property type="protein sequence ID" value="CAI9738488.1"/>
    <property type="molecule type" value="Genomic_DNA"/>
</dbReference>
<keyword evidence="1" id="KW-0812">Transmembrane</keyword>
<protein>
    <submittedName>
        <fullName evidence="2">Uncharacterized protein</fullName>
    </submittedName>
</protein>
<feature type="transmembrane region" description="Helical" evidence="1">
    <location>
        <begin position="55"/>
        <end position="79"/>
    </location>
</feature>
<keyword evidence="1" id="KW-1133">Transmembrane helix</keyword>
<evidence type="ECO:0000256" key="1">
    <source>
        <dbReference type="SAM" id="Phobius"/>
    </source>
</evidence>
<keyword evidence="3" id="KW-1185">Reference proteome</keyword>